<evidence type="ECO:0000313" key="3">
    <source>
        <dbReference type="EMBL" id="GAU93601.1"/>
    </source>
</evidence>
<protein>
    <recommendedName>
        <fullName evidence="5">Armadillo repeat-containing domain-containing protein</fullName>
    </recommendedName>
</protein>
<keyword evidence="1" id="KW-0677">Repeat</keyword>
<sequence length="351" mass="39186">MDWIILALKNLSKLCPPSSNVIRGGLLEKLLDLVLFDNQDPDVVQNTIEALCNLCAGPEIRKYLALQGGLEAACELCLSEFPSTQYYALCLMRELLSSPTEGVIDRFHEADGMSTIMTLLNTEELKYLHASTLEVLANLLGVPVIAHELSKKKIYEFLLDQALSKTYQGQTDFQAFAARCISRAVNYSDQRLIMNSVNVEKKILQLLTLPSYIVQAAALEAVGNLSKTLNCRRNFRKLDIVPAISKHLTICDPGVREQAYFAAGTLMLYEADLAERFVKEGFFKQLQDTLTDVKLFPVCGLIDNALACVINLSETDALKEPLAKFMIRQIPELLAHPDESIKIKVRFISPQ</sequence>
<accession>A0A1D1UVU5</accession>
<dbReference type="PANTHER" id="PTHR46618">
    <property type="entry name" value="ARMADILLO REPEAT-CONTAINING PROTEIN 3"/>
    <property type="match status" value="1"/>
</dbReference>
<dbReference type="InterPro" id="IPR052441">
    <property type="entry name" value="Armadillo-Ser/Thr_Kinase"/>
</dbReference>
<feature type="repeat" description="ARM" evidence="2">
    <location>
        <begin position="25"/>
        <end position="69"/>
    </location>
</feature>
<dbReference type="InterPro" id="IPR016024">
    <property type="entry name" value="ARM-type_fold"/>
</dbReference>
<comment type="caution">
    <text evidence="3">The sequence shown here is derived from an EMBL/GenBank/DDBJ whole genome shotgun (WGS) entry which is preliminary data.</text>
</comment>
<gene>
    <name evidence="3" type="primary">RvY_05520-1</name>
    <name evidence="3" type="synonym">RvY_05520.1</name>
    <name evidence="3" type="ORF">RvY_05520</name>
</gene>
<dbReference type="AlphaFoldDB" id="A0A1D1UVU5"/>
<name>A0A1D1UVU5_RAMVA</name>
<proteinExistence type="predicted"/>
<evidence type="ECO:0000256" key="1">
    <source>
        <dbReference type="ARBA" id="ARBA00022737"/>
    </source>
</evidence>
<evidence type="ECO:0000256" key="2">
    <source>
        <dbReference type="PROSITE-ProRule" id="PRU00259"/>
    </source>
</evidence>
<dbReference type="Proteomes" id="UP000186922">
    <property type="component" value="Unassembled WGS sequence"/>
</dbReference>
<dbReference type="SUPFAM" id="SSF48371">
    <property type="entry name" value="ARM repeat"/>
    <property type="match status" value="1"/>
</dbReference>
<dbReference type="OrthoDB" id="7537227at2759"/>
<dbReference type="Gene3D" id="1.25.10.10">
    <property type="entry name" value="Leucine-rich Repeat Variant"/>
    <property type="match status" value="2"/>
</dbReference>
<dbReference type="EMBL" id="BDGG01000002">
    <property type="protein sequence ID" value="GAU93601.1"/>
    <property type="molecule type" value="Genomic_DNA"/>
</dbReference>
<evidence type="ECO:0000313" key="4">
    <source>
        <dbReference type="Proteomes" id="UP000186922"/>
    </source>
</evidence>
<dbReference type="SMART" id="SM00185">
    <property type="entry name" value="ARM"/>
    <property type="match status" value="3"/>
</dbReference>
<reference evidence="3 4" key="1">
    <citation type="journal article" date="2016" name="Nat. Commun.">
        <title>Extremotolerant tardigrade genome and improved radiotolerance of human cultured cells by tardigrade-unique protein.</title>
        <authorList>
            <person name="Hashimoto T."/>
            <person name="Horikawa D.D."/>
            <person name="Saito Y."/>
            <person name="Kuwahara H."/>
            <person name="Kozuka-Hata H."/>
            <person name="Shin-I T."/>
            <person name="Minakuchi Y."/>
            <person name="Ohishi K."/>
            <person name="Motoyama A."/>
            <person name="Aizu T."/>
            <person name="Enomoto A."/>
            <person name="Kondo K."/>
            <person name="Tanaka S."/>
            <person name="Hara Y."/>
            <person name="Koshikawa S."/>
            <person name="Sagara H."/>
            <person name="Miura T."/>
            <person name="Yokobori S."/>
            <person name="Miyagawa K."/>
            <person name="Suzuki Y."/>
            <person name="Kubo T."/>
            <person name="Oyama M."/>
            <person name="Kohara Y."/>
            <person name="Fujiyama A."/>
            <person name="Arakawa K."/>
            <person name="Katayama T."/>
            <person name="Toyoda A."/>
            <person name="Kunieda T."/>
        </authorList>
    </citation>
    <scope>NUCLEOTIDE SEQUENCE [LARGE SCALE GENOMIC DNA]</scope>
    <source>
        <strain evidence="3 4">YOKOZUNA-1</strain>
    </source>
</reference>
<dbReference type="InterPro" id="IPR011989">
    <property type="entry name" value="ARM-like"/>
</dbReference>
<dbReference type="STRING" id="947166.A0A1D1UVU5"/>
<organism evidence="3 4">
    <name type="scientific">Ramazzottius varieornatus</name>
    <name type="common">Water bear</name>
    <name type="synonym">Tardigrade</name>
    <dbReference type="NCBI Taxonomy" id="947166"/>
    <lineage>
        <taxon>Eukaryota</taxon>
        <taxon>Metazoa</taxon>
        <taxon>Ecdysozoa</taxon>
        <taxon>Tardigrada</taxon>
        <taxon>Eutardigrada</taxon>
        <taxon>Parachela</taxon>
        <taxon>Hypsibioidea</taxon>
        <taxon>Ramazzottiidae</taxon>
        <taxon>Ramazzottius</taxon>
    </lineage>
</organism>
<dbReference type="InterPro" id="IPR000225">
    <property type="entry name" value="Armadillo"/>
</dbReference>
<evidence type="ECO:0008006" key="5">
    <source>
        <dbReference type="Google" id="ProtNLM"/>
    </source>
</evidence>
<dbReference type="PROSITE" id="PS50176">
    <property type="entry name" value="ARM_REPEAT"/>
    <property type="match status" value="1"/>
</dbReference>
<dbReference type="PANTHER" id="PTHR46618:SF1">
    <property type="entry name" value="ARMADILLO REPEAT-CONTAINING PROTEIN 3"/>
    <property type="match status" value="1"/>
</dbReference>
<keyword evidence="4" id="KW-1185">Reference proteome</keyword>